<feature type="chain" id="PRO_5032834354" evidence="1">
    <location>
        <begin position="23"/>
        <end position="314"/>
    </location>
</feature>
<proteinExistence type="predicted"/>
<evidence type="ECO:0000256" key="1">
    <source>
        <dbReference type="SAM" id="SignalP"/>
    </source>
</evidence>
<protein>
    <submittedName>
        <fullName evidence="2">Uncharacterized protein</fullName>
    </submittedName>
</protein>
<gene>
    <name evidence="2" type="ORF">IFM89_015100</name>
</gene>
<feature type="signal peptide" evidence="1">
    <location>
        <begin position="1"/>
        <end position="22"/>
    </location>
</feature>
<name>A0A835MBF7_9MAGN</name>
<sequence>MGGAWVVFGIFCFSYFHILVDAWRATCHNPYYGNCYGISHNCPPGCPRLCEVDCRLCKPYCACDRPGAVCQDPRFIGGDGIMFYFHGKKDKDFCLVTDSNIHINAHFIGKRSKKGRDFTWVQAIGLLFGSHQLHLGALQVAKWQEVTENMLIKLDGENILVPAGEGKTWRSPGAGLRIQRHAEANLVTVEVAGLFKILARVVPITPHESKVHGYDVTQEDCFAHLELNFKFYSLSSKVNGVLGQTYRPTYRSRVKMAAPMPIMGAAELFTCPHLFAIDCAVSNFNKKIDEEKGGEPLNVACGGGSGAKGMVCRR</sequence>
<dbReference type="EMBL" id="JADFTS010000002">
    <property type="protein sequence ID" value="KAF9620859.1"/>
    <property type="molecule type" value="Genomic_DNA"/>
</dbReference>
<dbReference type="Proteomes" id="UP000631114">
    <property type="component" value="Unassembled WGS sequence"/>
</dbReference>
<comment type="caution">
    <text evidence="2">The sequence shown here is derived from an EMBL/GenBank/DDBJ whole genome shotgun (WGS) entry which is preliminary data.</text>
</comment>
<dbReference type="OrthoDB" id="2012132at2759"/>
<organism evidence="2 3">
    <name type="scientific">Coptis chinensis</name>
    <dbReference type="NCBI Taxonomy" id="261450"/>
    <lineage>
        <taxon>Eukaryota</taxon>
        <taxon>Viridiplantae</taxon>
        <taxon>Streptophyta</taxon>
        <taxon>Embryophyta</taxon>
        <taxon>Tracheophyta</taxon>
        <taxon>Spermatophyta</taxon>
        <taxon>Magnoliopsida</taxon>
        <taxon>Ranunculales</taxon>
        <taxon>Ranunculaceae</taxon>
        <taxon>Coptidoideae</taxon>
        <taxon>Coptis</taxon>
    </lineage>
</organism>
<keyword evidence="1" id="KW-0732">Signal</keyword>
<keyword evidence="3" id="KW-1185">Reference proteome</keyword>
<dbReference type="InterPro" id="IPR009646">
    <property type="entry name" value="Root_cap"/>
</dbReference>
<reference evidence="2 3" key="1">
    <citation type="submission" date="2020-10" db="EMBL/GenBank/DDBJ databases">
        <title>The Coptis chinensis genome and diversification of protoberbering-type alkaloids.</title>
        <authorList>
            <person name="Wang B."/>
            <person name="Shu S."/>
            <person name="Song C."/>
            <person name="Liu Y."/>
        </authorList>
    </citation>
    <scope>NUCLEOTIDE SEQUENCE [LARGE SCALE GENOMIC DNA]</scope>
    <source>
        <strain evidence="2">HL-2020</strain>
        <tissue evidence="2">Leaf</tissue>
    </source>
</reference>
<accession>A0A835MBF7</accession>
<evidence type="ECO:0000313" key="2">
    <source>
        <dbReference type="EMBL" id="KAF9620859.1"/>
    </source>
</evidence>
<evidence type="ECO:0000313" key="3">
    <source>
        <dbReference type="Proteomes" id="UP000631114"/>
    </source>
</evidence>
<dbReference type="Pfam" id="PF06830">
    <property type="entry name" value="Root_cap"/>
    <property type="match status" value="1"/>
</dbReference>
<dbReference type="AlphaFoldDB" id="A0A835MBF7"/>
<dbReference type="PANTHER" id="PTHR31656">
    <property type="entry name" value="ROOT CAP DOMAIN-CONTAINING PROTEIN"/>
    <property type="match status" value="1"/>
</dbReference>